<keyword evidence="5 9" id="KW-1133">Transmembrane helix</keyword>
<evidence type="ECO:0000313" key="11">
    <source>
        <dbReference type="Proteomes" id="UP001226160"/>
    </source>
</evidence>
<accession>A0AAP4BWT8</accession>
<keyword evidence="4 9" id="KW-0812">Transmembrane</keyword>
<evidence type="ECO:0000256" key="1">
    <source>
        <dbReference type="ARBA" id="ARBA00004141"/>
    </source>
</evidence>
<dbReference type="NCBIfam" id="TIGR03459">
    <property type="entry name" value="crt_membr"/>
    <property type="match status" value="1"/>
</dbReference>
<feature type="transmembrane region" description="Helical" evidence="9">
    <location>
        <begin position="186"/>
        <end position="205"/>
    </location>
</feature>
<reference evidence="10" key="1">
    <citation type="submission" date="2023-05" db="EMBL/GenBank/DDBJ databases">
        <title>Metabolic capabilities are highly conserved among human nasal-associated Corynebacterium species in pangenomic analyses.</title>
        <authorList>
            <person name="Tran T.H."/>
            <person name="Roberts A.Q."/>
            <person name="Escapa I.F."/>
            <person name="Gao W."/>
            <person name="Conlan S."/>
            <person name="Kong H."/>
            <person name="Segre J.A."/>
            <person name="Kelly M.S."/>
            <person name="Lemon K.P."/>
        </authorList>
    </citation>
    <scope>NUCLEOTIDE SEQUENCE</scope>
    <source>
        <strain evidence="10">KPL2654</strain>
    </source>
</reference>
<evidence type="ECO:0000256" key="7">
    <source>
        <dbReference type="ARBA" id="ARBA00043987"/>
    </source>
</evidence>
<dbReference type="Proteomes" id="UP001226160">
    <property type="component" value="Unassembled WGS sequence"/>
</dbReference>
<feature type="transmembrane region" description="Helical" evidence="9">
    <location>
        <begin position="51"/>
        <end position="73"/>
    </location>
</feature>
<feature type="transmembrane region" description="Helical" evidence="9">
    <location>
        <begin position="217"/>
        <end position="238"/>
    </location>
</feature>
<evidence type="ECO:0000256" key="8">
    <source>
        <dbReference type="NCBIfam" id="TIGR03459"/>
    </source>
</evidence>
<evidence type="ECO:0000256" key="2">
    <source>
        <dbReference type="ARBA" id="ARBA00022676"/>
    </source>
</evidence>
<dbReference type="InterPro" id="IPR049829">
    <property type="entry name" value="MptA/B-like"/>
</dbReference>
<evidence type="ECO:0000256" key="9">
    <source>
        <dbReference type="SAM" id="Phobius"/>
    </source>
</evidence>
<feature type="transmembrane region" description="Helical" evidence="9">
    <location>
        <begin position="258"/>
        <end position="283"/>
    </location>
</feature>
<protein>
    <recommendedName>
        <fullName evidence="8">Alpha-(1-&gt;6)-mannopyranosyltransferase A</fullName>
    </recommendedName>
</protein>
<evidence type="ECO:0000256" key="4">
    <source>
        <dbReference type="ARBA" id="ARBA00022692"/>
    </source>
</evidence>
<keyword evidence="2" id="KW-0328">Glycosyltransferase</keyword>
<proteinExistence type="inferred from homology"/>
<dbReference type="EMBL" id="JASNVP010000015">
    <property type="protein sequence ID" value="MDK4327061.1"/>
    <property type="molecule type" value="Genomic_DNA"/>
</dbReference>
<dbReference type="NCBIfam" id="NF038066">
    <property type="entry name" value="MptB"/>
    <property type="match status" value="1"/>
</dbReference>
<evidence type="ECO:0000256" key="5">
    <source>
        <dbReference type="ARBA" id="ARBA00022989"/>
    </source>
</evidence>
<feature type="transmembrane region" description="Helical" evidence="9">
    <location>
        <begin position="376"/>
        <end position="396"/>
    </location>
</feature>
<dbReference type="RefSeq" id="WP_049168602.1">
    <property type="nucleotide sequence ID" value="NZ_CP100371.1"/>
</dbReference>
<dbReference type="AlphaFoldDB" id="A0AAP4BWT8"/>
<feature type="transmembrane region" description="Helical" evidence="9">
    <location>
        <begin position="408"/>
        <end position="429"/>
    </location>
</feature>
<evidence type="ECO:0000256" key="6">
    <source>
        <dbReference type="ARBA" id="ARBA00023136"/>
    </source>
</evidence>
<name>A0AAP4BWT8_9CORY</name>
<dbReference type="InterPro" id="IPR017822">
    <property type="entry name" value="MptA-like"/>
</dbReference>
<dbReference type="GO" id="GO:0016020">
    <property type="term" value="C:membrane"/>
    <property type="evidence" value="ECO:0007669"/>
    <property type="project" value="UniProtKB-SubCell"/>
</dbReference>
<gene>
    <name evidence="10" type="ORF">QPX54_11175</name>
</gene>
<feature type="transmembrane region" description="Helical" evidence="9">
    <location>
        <begin position="94"/>
        <end position="116"/>
    </location>
</feature>
<feature type="transmembrane region" description="Helical" evidence="9">
    <location>
        <begin position="465"/>
        <end position="486"/>
    </location>
</feature>
<comment type="caution">
    <text evidence="10">The sequence shown here is derived from an EMBL/GenBank/DDBJ whole genome shotgun (WGS) entry which is preliminary data.</text>
</comment>
<keyword evidence="3" id="KW-0808">Transferase</keyword>
<feature type="transmembrane region" description="Helical" evidence="9">
    <location>
        <begin position="441"/>
        <end position="459"/>
    </location>
</feature>
<evidence type="ECO:0000313" key="10">
    <source>
        <dbReference type="EMBL" id="MDK4327061.1"/>
    </source>
</evidence>
<feature type="transmembrane region" description="Helical" evidence="9">
    <location>
        <begin position="304"/>
        <end position="326"/>
    </location>
</feature>
<organism evidence="10 11">
    <name type="scientific">Corynebacterium propinquum</name>
    <dbReference type="NCBI Taxonomy" id="43769"/>
    <lineage>
        <taxon>Bacteria</taxon>
        <taxon>Bacillati</taxon>
        <taxon>Actinomycetota</taxon>
        <taxon>Actinomycetes</taxon>
        <taxon>Mycobacteriales</taxon>
        <taxon>Corynebacteriaceae</taxon>
        <taxon>Corynebacterium</taxon>
    </lineage>
</organism>
<keyword evidence="6 9" id="KW-0472">Membrane</keyword>
<comment type="subcellular location">
    <subcellularLocation>
        <location evidence="1">Membrane</location>
        <topology evidence="1">Multi-pass membrane protein</topology>
    </subcellularLocation>
</comment>
<evidence type="ECO:0000256" key="3">
    <source>
        <dbReference type="ARBA" id="ARBA00022679"/>
    </source>
</evidence>
<sequence>MTVRLPIPRPLWLGLAATVLLTASSFGAGAVRNRGGILHELGWSFLTFGHARGLASVVYWIALFLLVFAWALLGRHIVGKPSCGEQRTEATQPATASVGKHIAVWVAPLLLAGPLASRDVYSYLMQGAMLRDGFDPYNDGAAVNPGPYLLEVSHDWRNTTTPYGPLHLWTGEIITSIVGDNVTAGIIVYKLLSILGFAGIVYAVPRIARHVGGNAELALWMAAANPVMILHLIGGMHNESVMVGLASLGLLLALRKKFLLGIALIAVAVSLKATAGIVLPFVVWMMVRHYTALDDPLWRRLLSLLVTGVVAVAETVLVIAAVTVASGSSWGWLTEITGNSKVVNPLALPTLVTDVLVGGVLGLAEIELTYNQVLTLTRTVGSLLMLAGLVIAWLVFRKTQRAAVQGIVAAYSVAFVANSVTLPWYYASLISLVGVARPPMWVWKLATGASVFIGLGFAAGGNHQFYNLVWVLVTGAVAWALTVLVFPLGARVSYPAAPVQHNPDKMQTITEPAPARGE</sequence>
<comment type="similarity">
    <text evidence="7">Belongs to the MptA/B family.</text>
</comment>
<dbReference type="Pfam" id="PF26314">
    <property type="entry name" value="MptA_B_family"/>
    <property type="match status" value="1"/>
</dbReference>
<dbReference type="GO" id="GO:0016757">
    <property type="term" value="F:glycosyltransferase activity"/>
    <property type="evidence" value="ECO:0007669"/>
    <property type="project" value="UniProtKB-KW"/>
</dbReference>